<proteinExistence type="inferred from homology"/>
<dbReference type="NCBIfam" id="TIGR01066">
    <property type="entry name" value="rplM_bact"/>
    <property type="match status" value="1"/>
</dbReference>
<dbReference type="SUPFAM" id="SSF52161">
    <property type="entry name" value="Ribosomal protein L13"/>
    <property type="match status" value="1"/>
</dbReference>
<evidence type="ECO:0000256" key="1">
    <source>
        <dbReference type="ARBA" id="ARBA00006227"/>
    </source>
</evidence>
<accession>A0A7S3XG14</accession>
<keyword evidence="2" id="KW-0689">Ribosomal protein</keyword>
<dbReference type="CDD" id="cd00392">
    <property type="entry name" value="Ribosomal_L13"/>
    <property type="match status" value="1"/>
</dbReference>
<dbReference type="AlphaFoldDB" id="A0A7S3XG14"/>
<reference evidence="4" key="1">
    <citation type="submission" date="2021-01" db="EMBL/GenBank/DDBJ databases">
        <authorList>
            <person name="Corre E."/>
            <person name="Pelletier E."/>
            <person name="Niang G."/>
            <person name="Scheremetjew M."/>
            <person name="Finn R."/>
            <person name="Kale V."/>
            <person name="Holt S."/>
            <person name="Cochrane G."/>
            <person name="Meng A."/>
            <person name="Brown T."/>
            <person name="Cohen L."/>
        </authorList>
    </citation>
    <scope>NUCLEOTIDE SEQUENCE</scope>
    <source>
        <strain evidence="4">CCMP1897</strain>
    </source>
</reference>
<dbReference type="GO" id="GO:0017148">
    <property type="term" value="P:negative regulation of translation"/>
    <property type="evidence" value="ECO:0007669"/>
    <property type="project" value="TreeGrafter"/>
</dbReference>
<dbReference type="GO" id="GO:0006412">
    <property type="term" value="P:translation"/>
    <property type="evidence" value="ECO:0007669"/>
    <property type="project" value="InterPro"/>
</dbReference>
<evidence type="ECO:0008006" key="5">
    <source>
        <dbReference type="Google" id="ProtNLM"/>
    </source>
</evidence>
<evidence type="ECO:0000313" key="4">
    <source>
        <dbReference type="EMBL" id="CAE0613879.1"/>
    </source>
</evidence>
<evidence type="ECO:0000256" key="2">
    <source>
        <dbReference type="ARBA" id="ARBA00022980"/>
    </source>
</evidence>
<dbReference type="Pfam" id="PF00572">
    <property type="entry name" value="Ribosomal_L13"/>
    <property type="match status" value="1"/>
</dbReference>
<dbReference type="GO" id="GO:0003729">
    <property type="term" value="F:mRNA binding"/>
    <property type="evidence" value="ECO:0007669"/>
    <property type="project" value="TreeGrafter"/>
</dbReference>
<evidence type="ECO:0000256" key="3">
    <source>
        <dbReference type="ARBA" id="ARBA00023274"/>
    </source>
</evidence>
<protein>
    <recommendedName>
        <fullName evidence="5">50S ribosomal protein L13, chloroplastic</fullName>
    </recommendedName>
</protein>
<dbReference type="HAMAP" id="MF_01366">
    <property type="entry name" value="Ribosomal_uL13"/>
    <property type="match status" value="1"/>
</dbReference>
<dbReference type="EMBL" id="HBIS01009582">
    <property type="protein sequence ID" value="CAE0613879.1"/>
    <property type="molecule type" value="Transcribed_RNA"/>
</dbReference>
<sequence>MVRRRELARKGAGVLRNVDVSDLRWRIVDAKDQVLGRLASHLAPLLMGKDKPTYAPSTERGDVVVVVNARHVAVTGKKMERKVYRWHTGYPGGLKERTLKEQLERQPERVLFKAVERMLPRNNLRKARMRKLRLFLDDKHTFVDQDLVPYVLPPRNYQNDTRRKTLQGGYRYVDEGPYETIGEIDAGASEDEGHASG</sequence>
<dbReference type="InterPro" id="IPR005822">
    <property type="entry name" value="Ribosomal_uL13"/>
</dbReference>
<dbReference type="Gene3D" id="3.90.1180.10">
    <property type="entry name" value="Ribosomal protein L13"/>
    <property type="match status" value="1"/>
</dbReference>
<comment type="similarity">
    <text evidence="1">Belongs to the universal ribosomal protein uL13 family.</text>
</comment>
<name>A0A7S3XG14_9CHLO</name>
<dbReference type="GO" id="GO:0003735">
    <property type="term" value="F:structural constituent of ribosome"/>
    <property type="evidence" value="ECO:0007669"/>
    <property type="project" value="InterPro"/>
</dbReference>
<dbReference type="GO" id="GO:0005762">
    <property type="term" value="C:mitochondrial large ribosomal subunit"/>
    <property type="evidence" value="ECO:0007669"/>
    <property type="project" value="TreeGrafter"/>
</dbReference>
<dbReference type="PANTHER" id="PTHR11545">
    <property type="entry name" value="RIBOSOMAL PROTEIN L13"/>
    <property type="match status" value="1"/>
</dbReference>
<dbReference type="InterPro" id="IPR005823">
    <property type="entry name" value="Ribosomal_uL13_bac-type"/>
</dbReference>
<organism evidence="4">
    <name type="scientific">Picocystis salinarum</name>
    <dbReference type="NCBI Taxonomy" id="88271"/>
    <lineage>
        <taxon>Eukaryota</taxon>
        <taxon>Viridiplantae</taxon>
        <taxon>Chlorophyta</taxon>
        <taxon>Picocystophyceae</taxon>
        <taxon>Picocystales</taxon>
        <taxon>Picocystaceae</taxon>
        <taxon>Picocystis</taxon>
    </lineage>
</organism>
<keyword evidence="3" id="KW-0687">Ribonucleoprotein</keyword>
<gene>
    <name evidence="4" type="ORF">PSAL00342_LOCUS7780</name>
</gene>
<dbReference type="InterPro" id="IPR036899">
    <property type="entry name" value="Ribosomal_uL13_sf"/>
</dbReference>
<dbReference type="PANTHER" id="PTHR11545:SF2">
    <property type="entry name" value="LARGE RIBOSOMAL SUBUNIT PROTEIN UL13M"/>
    <property type="match status" value="1"/>
</dbReference>